<dbReference type="eggNOG" id="COG4223">
    <property type="taxonomic scope" value="Bacteria"/>
</dbReference>
<dbReference type="Proteomes" id="UP000005744">
    <property type="component" value="Unassembled WGS sequence"/>
</dbReference>
<feature type="transmembrane region" description="Helical" evidence="1">
    <location>
        <begin position="1562"/>
        <end position="1580"/>
    </location>
</feature>
<feature type="transmembrane region" description="Helical" evidence="1">
    <location>
        <begin position="1373"/>
        <end position="1394"/>
    </location>
</feature>
<feature type="transmembrane region" description="Helical" evidence="1">
    <location>
        <begin position="690"/>
        <end position="708"/>
    </location>
</feature>
<feature type="transmembrane region" description="Helical" evidence="1">
    <location>
        <begin position="1665"/>
        <end position="1686"/>
    </location>
</feature>
<feature type="transmembrane region" description="Helical" evidence="1">
    <location>
        <begin position="659"/>
        <end position="678"/>
    </location>
</feature>
<protein>
    <submittedName>
        <fullName evidence="2">Uncharacterized protein</fullName>
    </submittedName>
</protein>
<feature type="transmembrane region" description="Helical" evidence="1">
    <location>
        <begin position="943"/>
        <end position="966"/>
    </location>
</feature>
<feature type="transmembrane region" description="Helical" evidence="1">
    <location>
        <begin position="1592"/>
        <end position="1610"/>
    </location>
</feature>
<feature type="transmembrane region" description="Helical" evidence="1">
    <location>
        <begin position="1087"/>
        <end position="1105"/>
    </location>
</feature>
<feature type="transmembrane region" description="Helical" evidence="1">
    <location>
        <begin position="328"/>
        <end position="352"/>
    </location>
</feature>
<feature type="transmembrane region" description="Helical" evidence="1">
    <location>
        <begin position="1269"/>
        <end position="1285"/>
    </location>
</feature>
<name>I3CIS8_9GAMM</name>
<feature type="transmembrane region" description="Helical" evidence="1">
    <location>
        <begin position="301"/>
        <end position="322"/>
    </location>
</feature>
<sequence length="1706" mass="192468">MQWLVKFALIFLYFYLFPPIVAVILGLITFAWQTTDKNNKNPANNANGQEIKRQDLSDLITLYFELRNNYRQWQVSPEEYQQLLTDIASRCQRLIHYHEIDDVEKNRRLSHAWRLLRPNTVAYWEKQETQLSENTIKIKQETVATVESVDNLIQELDANLAPVALPSAVTLPPPVIVPPATVVSKTAQSVPQPSIQKPSTRPVVSRPTQKLMPEIRARPSVVNRFQLFIQQILLPFIWQNIGWFVGGFCFVSGSGLLVAYTDGFVNGLVVLLSLAFYTFLILWGAYQIRRQRPELFISHQVLNFLGIFLIPLNFAAIVRLFVGSGDNLFLLAIAVSCAVILWLGFLFTLKLASGSLERQSLQEYPQLFLILAGLQFALPFVQWANSWYFLAFLHILLLVGLSYAFLRFTQGWLKAIFLDADLLTYFTVSSLLYAALISFIHLTVSSGLSLPEGYAGGLLMVVCLLLFYVDSCAKKGEFKQSAINYFTFLIYGLSVVAIVASYASAWFVPTLSLAIVLYTAMVWRYLTLSPLYLLLASVVLWYWHVVLVHFTPDQHFIASVPLFVGLWQLYRLACRRDNPRFIHITYYTFLGLLSSSVAWSLYYAQPSVIGLITSLSASLLVFLLSRGRKTSAYVKTLGLIGAVTLNGIYAPLFPALTVSVQYTFLFLLLSVLWAVVSASRWIKPPYLPEWFMQASLFSAFVSLAISLYVRDLWLTIEVLSVLAGLLLSFGWGLRVQSFFYSGLGLVAGIGLLLKWVYFPQPHVLTALLLAFGFWGLAWVLRGLQKRLVPNPIALEPFSFLGYSLVRTNDRFTLLIPPCYVAMVVLWGAGIFAFFYTLSFARLPLNGELWLLLALESLLTVFIAGQLRQVKLLVVAFFLMAFSVFPLINHGYIALGFFLLASYALVTWLMTLFSLRFLHPLLTRVLDWQGGYGRAGGAIQTRNWIFYSTLLLATGVTVLTVLYGIFITSASPLLTATFVVISLYYGLVGYYFRSVLLSYVTLLTVTLSLLSLVGLSALWALDAVQLPLALLGVAVLLVVVSRFLKLFPVIDTLYNKPLQHMATLLYAYVFCYAFGVSVLQWLHPMQGLGWVFAGLWLAQFPVLQWLGDVAKQWRGWLFPVLGLAMLLLLVPQGDSLLWLATPFILLGFAYYGLPWFNRYFSAWAIEPLPCLLLSIGVLLGLPALYFLDTGRISWQYLLMIALYFAVLQQKTNSESNRTVFTHLFLFAVISLLYRLNALFFAFSTPMFLLGWSLLMFLGLQLNYRPKALEAWLFFSLCASLGSLWLVDNAITTQLVVFIAVSSFALVLGVQRVDKAWFNVGVINALITVHLFWFFLPQATLWAVLPYFALQNAIFAFVLLFWLPDAETNTDSFRYRFNLTWLLPFIAGSALLLWGVGLFANILVNQHLFGLLDTGVLLATGGVFIGLWLWLPTTATSEKFIGTVFLLSVLAIYCRFLFFGFVGLNAWDSVALMVMAYAGLLTRRFIDVDALDVLNFLLPLIALVPLFVVMDAKLATWVLLMGATYYFFLHQQTQQVGVLYLAMGFINIAFYLWIPALAQQQHLIQLYAFPAAVTVLIMTHIHTGEMKTTLKHHLRLLALTVLYTSATADVFLRPELSIFILALGLSMVGIILGIALRTRAFLYAGVIFLVVNVLGQLIQFYPEDRLSKAIILIVLGGGITISMIFFNLKREMILQRLRIMRADLAEWR</sequence>
<feature type="transmembrane region" description="Helical" evidence="1">
    <location>
        <begin position="387"/>
        <end position="406"/>
    </location>
</feature>
<feature type="transmembrane region" description="Helical" evidence="1">
    <location>
        <begin position="1315"/>
        <end position="1334"/>
    </location>
</feature>
<proteinExistence type="predicted"/>
<feature type="transmembrane region" description="Helical" evidence="1">
    <location>
        <begin position="972"/>
        <end position="991"/>
    </location>
</feature>
<feature type="transmembrane region" description="Helical" evidence="1">
    <location>
        <begin position="1616"/>
        <end position="1634"/>
    </location>
</feature>
<feature type="transmembrane region" description="Helical" evidence="1">
    <location>
        <begin position="763"/>
        <end position="780"/>
    </location>
</feature>
<feature type="transmembrane region" description="Helical" evidence="1">
    <location>
        <begin position="1112"/>
        <end position="1129"/>
    </location>
</feature>
<keyword evidence="1" id="KW-0472">Membrane</keyword>
<organism evidence="2 3">
    <name type="scientific">Beggiatoa alba B18LD</name>
    <dbReference type="NCBI Taxonomy" id="395493"/>
    <lineage>
        <taxon>Bacteria</taxon>
        <taxon>Pseudomonadati</taxon>
        <taxon>Pseudomonadota</taxon>
        <taxon>Gammaproteobacteria</taxon>
        <taxon>Thiotrichales</taxon>
        <taxon>Thiotrichaceae</taxon>
        <taxon>Beggiatoa</taxon>
    </lineage>
</organism>
<feature type="transmembrane region" description="Helical" evidence="1">
    <location>
        <begin position="267"/>
        <end position="289"/>
    </location>
</feature>
<feature type="transmembrane region" description="Helical" evidence="1">
    <location>
        <begin position="813"/>
        <end position="836"/>
    </location>
</feature>
<accession>I3CIS8</accession>
<reference evidence="2 3" key="1">
    <citation type="submission" date="2011-11" db="EMBL/GenBank/DDBJ databases">
        <title>Improved High-Quality Draft sequence of Beggiatoa alba B18lD.</title>
        <authorList>
            <consortium name="US DOE Joint Genome Institute"/>
            <person name="Lucas S."/>
            <person name="Han J."/>
            <person name="Lapidus A."/>
            <person name="Cheng J.-F."/>
            <person name="Goodwin L."/>
            <person name="Pitluck S."/>
            <person name="Peters L."/>
            <person name="Mikhailova N."/>
            <person name="Held B."/>
            <person name="Detter J.C."/>
            <person name="Han C."/>
            <person name="Tapia R."/>
            <person name="Land M."/>
            <person name="Hauser L."/>
            <person name="Kyrpides N."/>
            <person name="Ivanova N."/>
            <person name="Pagani I."/>
            <person name="Samuel K."/>
            <person name="Teske A."/>
            <person name="Mueller J."/>
            <person name="Woyke T."/>
        </authorList>
    </citation>
    <scope>NUCLEOTIDE SEQUENCE [LARGE SCALE GENOMIC DNA]</scope>
    <source>
        <strain evidence="2 3">B18LD</strain>
    </source>
</reference>
<dbReference type="STRING" id="395493.BegalDRAFT_2680"/>
<feature type="transmembrane region" description="Helical" evidence="1">
    <location>
        <begin position="418"/>
        <end position="441"/>
    </location>
</feature>
<feature type="transmembrane region" description="Helical" evidence="1">
    <location>
        <begin position="453"/>
        <end position="470"/>
    </location>
</feature>
<feature type="transmembrane region" description="Helical" evidence="1">
    <location>
        <begin position="1291"/>
        <end position="1308"/>
    </location>
</feature>
<feature type="transmembrane region" description="Helical" evidence="1">
    <location>
        <begin position="12"/>
        <end position="32"/>
    </location>
</feature>
<feature type="transmembrane region" description="Helical" evidence="1">
    <location>
        <begin position="1512"/>
        <end position="1527"/>
    </location>
</feature>
<keyword evidence="1" id="KW-0812">Transmembrane</keyword>
<feature type="transmembrane region" description="Helical" evidence="1">
    <location>
        <begin position="482"/>
        <end position="500"/>
    </location>
</feature>
<feature type="transmembrane region" description="Helical" evidence="1">
    <location>
        <begin position="1191"/>
        <end position="1206"/>
    </location>
</feature>
<evidence type="ECO:0000256" key="1">
    <source>
        <dbReference type="SAM" id="Phobius"/>
    </source>
</evidence>
<feature type="transmembrane region" description="Helical" evidence="1">
    <location>
        <begin position="1064"/>
        <end position="1081"/>
    </location>
</feature>
<feature type="transmembrane region" description="Helical" evidence="1">
    <location>
        <begin position="1135"/>
        <end position="1155"/>
    </location>
</feature>
<feature type="transmembrane region" description="Helical" evidence="1">
    <location>
        <begin position="738"/>
        <end position="757"/>
    </location>
</feature>
<feature type="transmembrane region" description="Helical" evidence="1">
    <location>
        <begin position="1438"/>
        <end position="1456"/>
    </location>
</feature>
<feature type="transmembrane region" description="Helical" evidence="1">
    <location>
        <begin position="1245"/>
        <end position="1262"/>
    </location>
</feature>
<dbReference type="RefSeq" id="WP_002690770.1">
    <property type="nucleotide sequence ID" value="NZ_JH600070.1"/>
</dbReference>
<feature type="transmembrane region" description="Helical" evidence="1">
    <location>
        <begin position="1639"/>
        <end position="1659"/>
    </location>
</feature>
<feature type="transmembrane region" description="Helical" evidence="1">
    <location>
        <begin position="848"/>
        <end position="864"/>
    </location>
</feature>
<keyword evidence="1" id="KW-1133">Transmembrane helix</keyword>
<feature type="transmembrane region" description="Helical" evidence="1">
    <location>
        <begin position="1534"/>
        <end position="1556"/>
    </location>
</feature>
<feature type="transmembrane region" description="Helical" evidence="1">
    <location>
        <begin position="1406"/>
        <end position="1429"/>
    </location>
</feature>
<feature type="transmembrane region" description="Helical" evidence="1">
    <location>
        <begin position="241"/>
        <end position="261"/>
    </location>
</feature>
<feature type="transmembrane region" description="Helical" evidence="1">
    <location>
        <begin position="1340"/>
        <end position="1361"/>
    </location>
</feature>
<gene>
    <name evidence="2" type="ORF">BegalDRAFT_2680</name>
</gene>
<feature type="transmembrane region" description="Helical" evidence="1">
    <location>
        <begin position="1218"/>
        <end position="1239"/>
    </location>
</feature>
<dbReference type="HOGENOM" id="CLU_236003_0_0_6"/>
<evidence type="ECO:0000313" key="3">
    <source>
        <dbReference type="Proteomes" id="UP000005744"/>
    </source>
</evidence>
<feature type="transmembrane region" description="Helical" evidence="1">
    <location>
        <begin position="632"/>
        <end position="653"/>
    </location>
</feature>
<feature type="transmembrane region" description="Helical" evidence="1">
    <location>
        <begin position="364"/>
        <end position="381"/>
    </location>
</feature>
<dbReference type="OrthoDB" id="7052348at2"/>
<feature type="transmembrane region" description="Helical" evidence="1">
    <location>
        <begin position="531"/>
        <end position="550"/>
    </location>
</feature>
<feature type="transmembrane region" description="Helical" evidence="1">
    <location>
        <begin position="871"/>
        <end position="887"/>
    </location>
</feature>
<feature type="transmembrane region" description="Helical" evidence="1">
    <location>
        <begin position="714"/>
        <end position="731"/>
    </location>
</feature>
<keyword evidence="3" id="KW-1185">Reference proteome</keyword>
<feature type="transmembrane region" description="Helical" evidence="1">
    <location>
        <begin position="1025"/>
        <end position="1043"/>
    </location>
</feature>
<feature type="transmembrane region" description="Helical" evidence="1">
    <location>
        <begin position="893"/>
        <end position="914"/>
    </location>
</feature>
<feature type="transmembrane region" description="Helical" evidence="1">
    <location>
        <begin position="998"/>
        <end position="1019"/>
    </location>
</feature>
<feature type="transmembrane region" description="Helical" evidence="1">
    <location>
        <begin position="608"/>
        <end position="625"/>
    </location>
</feature>
<evidence type="ECO:0000313" key="2">
    <source>
        <dbReference type="EMBL" id="EIJ43521.1"/>
    </source>
</evidence>
<dbReference type="EMBL" id="JH600070">
    <property type="protein sequence ID" value="EIJ43521.1"/>
    <property type="molecule type" value="Genomic_DNA"/>
</dbReference>
<feature type="transmembrane region" description="Helical" evidence="1">
    <location>
        <begin position="1167"/>
        <end position="1185"/>
    </location>
</feature>
<feature type="transmembrane region" description="Helical" evidence="1">
    <location>
        <begin position="584"/>
        <end position="602"/>
    </location>
</feature>